<feature type="compositionally biased region" description="Basic and acidic residues" evidence="2">
    <location>
        <begin position="317"/>
        <end position="326"/>
    </location>
</feature>
<feature type="coiled-coil region" evidence="1">
    <location>
        <begin position="215"/>
        <end position="242"/>
    </location>
</feature>
<sequence length="1013" mass="110639">MQSAADFATRPRPPTRLGALARRPVTSNREPRAGEASTPLTALPITPRAHLRRARERASFDGGGSSTPPLTQLVDSPLSQLHSSGTGRARANDRDGLGQVPSGSSVSAAQVDQAAHRLESTTTPEATSAKTESQQTASEPGECTSDLGGQPRDSRVPTMSAAVPTPSTELTRSPDEADDLEPTGRVSGGTASPETLVEAIDGPTGAKGPYGSLTRDDLEYLLSEADRVIREKEQELATFTAAGQGLLDEYNRLRQEHEALAPATSRSAPPSAQSSPTQFRQKGIAPAFDLMDADRIDGLTHLNSTVPDQGRQVSLDHSPERSRKENGIRATTWLTPRSATGRGASPTSLRSQDKSAIISTVSRSGSSRILFSPAVQAKETAVLSQANYTLTLQLSEVQAESEAAEREGRKKLRKLERQLQSLRADLERVEQRNAILEAQTELAKTKQTGTLKASRACRATPGRALESPITPEKSRVQRTPSTRFTGVGGGYGGSPFESRIEEASSAPRVAPRTDQQEMDRPRLLFPHPAPIAPLDDPARNMSPALLQRPVYRTVSSSSLVPLPPPVNLDPSLEKQQDELVDQLMAKIDELQDTNHVFLTEREHMFHRLNEAQEEVYEWKERCEELEDENQQHRLIGWRNDVENTGYAWPDFDDAEGAVVAYEPAGPTAESGLSAHSFMDHNHVDAPSRTSFSAIEGMPNEFWVSQQPDWPTLAARSLKDELEPMCAPPAHADELAPKPTTTSSLVVRQPSEDFEGGGEWQDRLDWPCSSKAAQTTRDDLLPSGSLRYSGYPSAEKYEVLERAATALEPTWADAHLPAAHQSRMTLLHEAKLRIGGASERVDKLAGSERARKPVLRISEDDDPELVPSGSASAAGPYSSSRTVATTSLRRRRRALRRLDHEASLRKSGQELILHRDTTADPPDTASDGSSTMSDFDMLEHSLRRRSDYQPMDRLSRLRPGALVGRAVDSAGHHVFTLFTWLRFMILLSTAVVFAIWQGPQKTLVSAGGRPRQLQ</sequence>
<keyword evidence="3" id="KW-1133">Transmembrane helix</keyword>
<feature type="region of interest" description="Disordered" evidence="2">
    <location>
        <begin position="301"/>
        <end position="326"/>
    </location>
</feature>
<keyword evidence="1" id="KW-0175">Coiled coil</keyword>
<feature type="compositionally biased region" description="Low complexity" evidence="2">
    <location>
        <begin position="866"/>
        <end position="886"/>
    </location>
</feature>
<proteinExistence type="predicted"/>
<dbReference type="Proteomes" id="UP000777482">
    <property type="component" value="Unassembled WGS sequence"/>
</dbReference>
<gene>
    <name evidence="4" type="ORF">C6P46_003440</name>
</gene>
<feature type="compositionally biased region" description="Polar residues" evidence="2">
    <location>
        <begin position="66"/>
        <end position="86"/>
    </location>
</feature>
<dbReference type="EMBL" id="PUHQ01000028">
    <property type="protein sequence ID" value="KAG0662254.1"/>
    <property type="molecule type" value="Genomic_DNA"/>
</dbReference>
<feature type="region of interest" description="Disordered" evidence="2">
    <location>
        <begin position="462"/>
        <end position="498"/>
    </location>
</feature>
<keyword evidence="3" id="KW-0472">Membrane</keyword>
<protein>
    <submittedName>
        <fullName evidence="4">Uncharacterized protein</fullName>
    </submittedName>
</protein>
<evidence type="ECO:0000256" key="3">
    <source>
        <dbReference type="SAM" id="Phobius"/>
    </source>
</evidence>
<feature type="coiled-coil region" evidence="1">
    <location>
        <begin position="573"/>
        <end position="635"/>
    </location>
</feature>
<evidence type="ECO:0000313" key="4">
    <source>
        <dbReference type="EMBL" id="KAG0662254.1"/>
    </source>
</evidence>
<organism evidence="4 5">
    <name type="scientific">Rhodotorula mucilaginosa</name>
    <name type="common">Yeast</name>
    <name type="synonym">Rhodotorula rubra</name>
    <dbReference type="NCBI Taxonomy" id="5537"/>
    <lineage>
        <taxon>Eukaryota</taxon>
        <taxon>Fungi</taxon>
        <taxon>Dikarya</taxon>
        <taxon>Basidiomycota</taxon>
        <taxon>Pucciniomycotina</taxon>
        <taxon>Microbotryomycetes</taxon>
        <taxon>Sporidiobolales</taxon>
        <taxon>Sporidiobolaceae</taxon>
        <taxon>Rhodotorula</taxon>
    </lineage>
</organism>
<feature type="coiled-coil region" evidence="1">
    <location>
        <begin position="405"/>
        <end position="446"/>
    </location>
</feature>
<keyword evidence="3" id="KW-0812">Transmembrane</keyword>
<feature type="region of interest" description="Disordered" evidence="2">
    <location>
        <begin position="1"/>
        <end position="211"/>
    </location>
</feature>
<feature type="compositionally biased region" description="Low complexity" evidence="2">
    <location>
        <begin position="102"/>
        <end position="113"/>
    </location>
</feature>
<feature type="transmembrane region" description="Helical" evidence="3">
    <location>
        <begin position="976"/>
        <end position="995"/>
    </location>
</feature>
<reference evidence="4 5" key="1">
    <citation type="submission" date="2020-11" db="EMBL/GenBank/DDBJ databases">
        <title>Kefir isolates.</title>
        <authorList>
            <person name="Marcisauskas S."/>
            <person name="Kim Y."/>
            <person name="Blasche S."/>
        </authorList>
    </citation>
    <scope>NUCLEOTIDE SEQUENCE [LARGE SCALE GENOMIC DNA]</scope>
    <source>
        <strain evidence="4 5">KR</strain>
    </source>
</reference>
<evidence type="ECO:0000256" key="1">
    <source>
        <dbReference type="SAM" id="Coils"/>
    </source>
</evidence>
<feature type="compositionally biased region" description="Polar residues" evidence="2">
    <location>
        <begin position="120"/>
        <end position="138"/>
    </location>
</feature>
<evidence type="ECO:0000256" key="2">
    <source>
        <dbReference type="SAM" id="MobiDB-lite"/>
    </source>
</evidence>
<accession>A0A9P6W2V6</accession>
<comment type="caution">
    <text evidence="4">The sequence shown here is derived from an EMBL/GenBank/DDBJ whole genome shotgun (WGS) entry which is preliminary data.</text>
</comment>
<feature type="region of interest" description="Disordered" evidence="2">
    <location>
        <begin position="840"/>
        <end position="888"/>
    </location>
</feature>
<dbReference type="AlphaFoldDB" id="A0A9P6W2V6"/>
<keyword evidence="5" id="KW-1185">Reference proteome</keyword>
<evidence type="ECO:0000313" key="5">
    <source>
        <dbReference type="Proteomes" id="UP000777482"/>
    </source>
</evidence>
<name>A0A9P6W2V6_RHOMI</name>
<dbReference type="OrthoDB" id="2670688at2759"/>
<feature type="compositionally biased region" description="Basic and acidic residues" evidence="2">
    <location>
        <begin position="840"/>
        <end position="850"/>
    </location>
</feature>